<evidence type="ECO:0000256" key="1">
    <source>
        <dbReference type="ARBA" id="ARBA00022801"/>
    </source>
</evidence>
<feature type="short sequence motif" description="GXGXXG" evidence="4">
    <location>
        <begin position="433"/>
        <end position="438"/>
    </location>
</feature>
<dbReference type="Pfam" id="PF01734">
    <property type="entry name" value="Patatin"/>
    <property type="match status" value="1"/>
</dbReference>
<evidence type="ECO:0000259" key="6">
    <source>
        <dbReference type="PROSITE" id="PS51635"/>
    </source>
</evidence>
<proteinExistence type="predicted"/>
<dbReference type="InterPro" id="IPR050301">
    <property type="entry name" value="NTE"/>
</dbReference>
<dbReference type="AlphaFoldDB" id="A0A6G4V0Y5"/>
<feature type="short sequence motif" description="DGA/G" evidence="4">
    <location>
        <begin position="675"/>
        <end position="677"/>
    </location>
</feature>
<feature type="compositionally biased region" description="Basic and acidic residues" evidence="5">
    <location>
        <begin position="10"/>
        <end position="19"/>
    </location>
</feature>
<dbReference type="InterPro" id="IPR016035">
    <property type="entry name" value="Acyl_Trfase/lysoPLipase"/>
</dbReference>
<dbReference type="EMBL" id="JAAKZY010000016">
    <property type="protein sequence ID" value="NGO07557.1"/>
    <property type="molecule type" value="Genomic_DNA"/>
</dbReference>
<evidence type="ECO:0000256" key="4">
    <source>
        <dbReference type="PROSITE-ProRule" id="PRU01161"/>
    </source>
</evidence>
<evidence type="ECO:0000313" key="7">
    <source>
        <dbReference type="EMBL" id="NGO07557.1"/>
    </source>
</evidence>
<dbReference type="InterPro" id="IPR014756">
    <property type="entry name" value="Ig_E-set"/>
</dbReference>
<dbReference type="GO" id="GO:0016787">
    <property type="term" value="F:hydrolase activity"/>
    <property type="evidence" value="ECO:0007669"/>
    <property type="project" value="UniProtKB-UniRule"/>
</dbReference>
<dbReference type="PANTHER" id="PTHR14226:SF57">
    <property type="entry name" value="BLR7027 PROTEIN"/>
    <property type="match status" value="1"/>
</dbReference>
<feature type="active site" description="Nucleophile" evidence="4">
    <location>
        <position position="463"/>
    </location>
</feature>
<evidence type="ECO:0000256" key="3">
    <source>
        <dbReference type="ARBA" id="ARBA00023098"/>
    </source>
</evidence>
<dbReference type="SUPFAM" id="SSF52151">
    <property type="entry name" value="FabD/lysophospholipase-like"/>
    <property type="match status" value="1"/>
</dbReference>
<dbReference type="GO" id="GO:0016042">
    <property type="term" value="P:lipid catabolic process"/>
    <property type="evidence" value="ECO:0007669"/>
    <property type="project" value="UniProtKB-UniRule"/>
</dbReference>
<dbReference type="Proteomes" id="UP000472335">
    <property type="component" value="Unassembled WGS sequence"/>
</dbReference>
<dbReference type="Gene3D" id="3.40.1090.10">
    <property type="entry name" value="Cytosolic phospholipase A2 catalytic domain"/>
    <property type="match status" value="2"/>
</dbReference>
<dbReference type="PROSITE" id="PS51635">
    <property type="entry name" value="PNPLA"/>
    <property type="match status" value="1"/>
</dbReference>
<accession>A0A6G4V0Y5</accession>
<sequence>MAAAENGPNEAERNGRDEGPSPLADAARALFTGLPITFEGQLDVVGQLRVAGPVIARELGSHSYLTGTDTSRTAEELFFGNDGAEMMPEWEVLRADYVGKAIALTTVILLTDPLLDGHEADLALRVGFGLDVENRLLRDRLFGSFGRHFDLALLEDRLPHRNISFEEVFRRTCLGGVRHALAGFRRSAAAVSRESATAVIDSLQPGRGCAGDWIDIRGRGFGDSQPVGLTINFTAYAGGWAIAAVDPADWSDRHIRLKAPVGVGNGPVGFLQSGVGGSGQTAASAAEQLAGEALACLGMSAHGFAQKLRDLGPRLDAPHVSSTDRNHFAGGPPKIIGFLGNGTARVMLRPRGPLTLGWVTDNADTVEILAVGPPELPVPPIALPTNGEHAFPPVNTNRSWTGSYTLKATNRCGSVNRTVDVDMRERKALVLAGGGSKGAFEVGAARCLYDVFGYRPDLLCGTSLGALNAAKLAEGAGALAGLEDMWRAMKDSADLYVPTPLVSRLMNNLASLGIKYVAGIDLADLLGVRLGRDSWLSPDAEIAVGVAKNVLGNVSGAGTLFTVTDIVFAAARAGVLIGKVITDLQNLIGSPSIFFFYPVRAKIDAQIDPAKILSSGLELRVATVNLDSGNTRYVDQRGRFVDNNFPVNLRDALQASASIPIAYPPTVLPGGNYVDGGVRDNAPLAAADLAGASDIIAVLPSPASMAAHNYTGAAFPAVAARSFEALFDETWQNDLAPFRGYNVPVRVIAPQIETHSMFKVDSGLIQIDMDYGYMRAYDELQPDDSVREQLRMLSLQIAVKRIETWGQFEHRSEGVLQDEERGTLGSVGLTHAPSADSLADVRRMKLEVRAHCQKRQEHTKDTRANPSGIEAAWQAWEKHKWLPTISTPWEATYAHAGPPLPKVPVPPVLPPP</sequence>
<evidence type="ECO:0000313" key="8">
    <source>
        <dbReference type="Proteomes" id="UP000472335"/>
    </source>
</evidence>
<keyword evidence="3 4" id="KW-0443">Lipid metabolism</keyword>
<comment type="caution">
    <text evidence="7">The sequence shown here is derived from an EMBL/GenBank/DDBJ whole genome shotgun (WGS) entry which is preliminary data.</text>
</comment>
<evidence type="ECO:0000256" key="2">
    <source>
        <dbReference type="ARBA" id="ARBA00022963"/>
    </source>
</evidence>
<protein>
    <recommendedName>
        <fullName evidence="6">PNPLA domain-containing protein</fullName>
    </recommendedName>
</protein>
<dbReference type="InterPro" id="IPR002641">
    <property type="entry name" value="PNPLA_dom"/>
</dbReference>
<reference evidence="7 8" key="1">
    <citation type="submission" date="2020-02" db="EMBL/GenBank/DDBJ databases">
        <title>Whole-genome analyses of novel actinobacteria.</title>
        <authorList>
            <person name="Sahin N."/>
            <person name="Gencbay T."/>
        </authorList>
    </citation>
    <scope>NUCLEOTIDE SEQUENCE [LARGE SCALE GENOMIC DNA]</scope>
    <source>
        <strain evidence="7 8">HC44</strain>
    </source>
</reference>
<feature type="short sequence motif" description="GXSXG" evidence="4">
    <location>
        <begin position="461"/>
        <end position="465"/>
    </location>
</feature>
<keyword evidence="2 4" id="KW-0442">Lipid degradation</keyword>
<dbReference type="RefSeq" id="WP_165256091.1">
    <property type="nucleotide sequence ID" value="NZ_JAAKZY010000016.1"/>
</dbReference>
<keyword evidence="1 4" id="KW-0378">Hydrolase</keyword>
<dbReference type="PANTHER" id="PTHR14226">
    <property type="entry name" value="NEUROPATHY TARGET ESTERASE/SWISS CHEESE D.MELANOGASTER"/>
    <property type="match status" value="1"/>
</dbReference>
<evidence type="ECO:0000256" key="5">
    <source>
        <dbReference type="SAM" id="MobiDB-lite"/>
    </source>
</evidence>
<feature type="active site" description="Proton acceptor" evidence="4">
    <location>
        <position position="675"/>
    </location>
</feature>
<gene>
    <name evidence="7" type="ORF">G5C60_07800</name>
</gene>
<dbReference type="InterPro" id="IPR013783">
    <property type="entry name" value="Ig-like_fold"/>
</dbReference>
<feature type="region of interest" description="Disordered" evidence="5">
    <location>
        <begin position="1"/>
        <end position="22"/>
    </location>
</feature>
<feature type="domain" description="PNPLA" evidence="6">
    <location>
        <begin position="429"/>
        <end position="688"/>
    </location>
</feature>
<dbReference type="GO" id="GO:0005975">
    <property type="term" value="P:carbohydrate metabolic process"/>
    <property type="evidence" value="ECO:0007669"/>
    <property type="project" value="UniProtKB-ARBA"/>
</dbReference>
<organism evidence="7 8">
    <name type="scientific">Streptomyces scabichelini</name>
    <dbReference type="NCBI Taxonomy" id="2711217"/>
    <lineage>
        <taxon>Bacteria</taxon>
        <taxon>Bacillati</taxon>
        <taxon>Actinomycetota</taxon>
        <taxon>Actinomycetes</taxon>
        <taxon>Kitasatosporales</taxon>
        <taxon>Streptomycetaceae</taxon>
        <taxon>Streptomyces</taxon>
    </lineage>
</organism>
<keyword evidence="8" id="KW-1185">Reference proteome</keyword>
<dbReference type="Gene3D" id="2.60.40.10">
    <property type="entry name" value="Immunoglobulins"/>
    <property type="match status" value="1"/>
</dbReference>
<dbReference type="SUPFAM" id="SSF81296">
    <property type="entry name" value="E set domains"/>
    <property type="match status" value="1"/>
</dbReference>
<name>A0A6G4V0Y5_9ACTN</name>